<name>A0A139HI55_9PEZI</name>
<feature type="signal peptide" evidence="8">
    <location>
        <begin position="1"/>
        <end position="16"/>
    </location>
</feature>
<comment type="caution">
    <text evidence="10">The sequence shown here is derived from an EMBL/GenBank/DDBJ whole genome shotgun (WGS) entry which is preliminary data.</text>
</comment>
<keyword evidence="3" id="KW-0349">Heme</keyword>
<feature type="domain" description="Heme haloperoxidase family profile" evidence="9">
    <location>
        <begin position="91"/>
        <end position="318"/>
    </location>
</feature>
<keyword evidence="2" id="KW-0575">Peroxidase</keyword>
<evidence type="ECO:0000256" key="1">
    <source>
        <dbReference type="ARBA" id="ARBA00001970"/>
    </source>
</evidence>
<dbReference type="Proteomes" id="UP000070133">
    <property type="component" value="Unassembled WGS sequence"/>
</dbReference>
<dbReference type="GO" id="GO:0046872">
    <property type="term" value="F:metal ion binding"/>
    <property type="evidence" value="ECO:0007669"/>
    <property type="project" value="UniProtKB-KW"/>
</dbReference>
<evidence type="ECO:0000256" key="6">
    <source>
        <dbReference type="ARBA" id="ARBA00023004"/>
    </source>
</evidence>
<accession>A0A139HI55</accession>
<dbReference type="OrthoDB" id="407298at2759"/>
<keyword evidence="11" id="KW-1185">Reference proteome</keyword>
<comment type="cofactor">
    <cofactor evidence="1">
        <name>heme b</name>
        <dbReference type="ChEBI" id="CHEBI:60344"/>
    </cofactor>
</comment>
<organism evidence="10 11">
    <name type="scientific">Pseudocercospora eumusae</name>
    <dbReference type="NCBI Taxonomy" id="321146"/>
    <lineage>
        <taxon>Eukaryota</taxon>
        <taxon>Fungi</taxon>
        <taxon>Dikarya</taxon>
        <taxon>Ascomycota</taxon>
        <taxon>Pezizomycotina</taxon>
        <taxon>Dothideomycetes</taxon>
        <taxon>Dothideomycetidae</taxon>
        <taxon>Mycosphaerellales</taxon>
        <taxon>Mycosphaerellaceae</taxon>
        <taxon>Pseudocercospora</taxon>
    </lineage>
</organism>
<evidence type="ECO:0000256" key="2">
    <source>
        <dbReference type="ARBA" id="ARBA00022559"/>
    </source>
</evidence>
<evidence type="ECO:0000256" key="8">
    <source>
        <dbReference type="SAM" id="SignalP"/>
    </source>
</evidence>
<keyword evidence="6" id="KW-0408">Iron</keyword>
<reference evidence="10 11" key="1">
    <citation type="submission" date="2015-07" db="EMBL/GenBank/DDBJ databases">
        <title>Comparative genomics of the Sigatoka disease complex on banana suggests a link between parallel evolutionary changes in Pseudocercospora fijiensis and Pseudocercospora eumusae and increased virulence on the banana host.</title>
        <authorList>
            <person name="Chang T.-C."/>
            <person name="Salvucci A."/>
            <person name="Crous P.W."/>
            <person name="Stergiopoulos I."/>
        </authorList>
    </citation>
    <scope>NUCLEOTIDE SEQUENCE [LARGE SCALE GENOMIC DNA]</scope>
    <source>
        <strain evidence="10 11">CBS 114824</strain>
    </source>
</reference>
<dbReference type="Pfam" id="PF01328">
    <property type="entry name" value="Peroxidase_2"/>
    <property type="match status" value="1"/>
</dbReference>
<gene>
    <name evidence="10" type="ORF">AC578_6528</name>
</gene>
<dbReference type="SUPFAM" id="SSF47571">
    <property type="entry name" value="Cloroperoxidase"/>
    <property type="match status" value="1"/>
</dbReference>
<dbReference type="PROSITE" id="PS51405">
    <property type="entry name" value="HEME_HALOPEROXIDASE"/>
    <property type="match status" value="1"/>
</dbReference>
<keyword evidence="8" id="KW-0732">Signal</keyword>
<feature type="chain" id="PRO_5007806620" description="Heme haloperoxidase family profile domain-containing protein" evidence="8">
    <location>
        <begin position="17"/>
        <end position="430"/>
    </location>
</feature>
<dbReference type="InterPro" id="IPR036851">
    <property type="entry name" value="Chloroperoxidase-like_sf"/>
</dbReference>
<dbReference type="InterPro" id="IPR000028">
    <property type="entry name" value="Chloroperoxidase"/>
</dbReference>
<dbReference type="Gene3D" id="1.10.489.10">
    <property type="entry name" value="Chloroperoxidase-like"/>
    <property type="match status" value="1"/>
</dbReference>
<evidence type="ECO:0000313" key="10">
    <source>
        <dbReference type="EMBL" id="KXT02049.1"/>
    </source>
</evidence>
<sequence length="430" mass="46047">MLNTLVVAALAGQAAAFPWVAHSVGMSKRDFEGETLTRGIEARDDRQTCGFNPNHVPAQGITDEYPYCGAKFPAPGLQVCNDNLVPAKGDTAHAYMRPKSTDVRGPCPGLNTAANHNFLARDGITTFGELVDAQQNVYGVGYDLAILLATLGVGLDGDPVTMKLSLGCDATTRTASPGLGPEPGLNGHNKFEGDTSLTRNDFFLNNGDNYRFNTTLYKEMIQQCSVGGVNTAGCNFANVARYRKQRYDESLQHNGNFYFGPKSLLLYGAASFLYELFPSKGELGTPDKTTMDFFFRNEQLPPNWFSRVDPYSIPLVAGEIFKQYEAYPVAFGGNTGKPNTFVGIGQNGPSFSNNMFNGTAAGVACLLYQIATENVPSALGGGGNTAFTTVPQANLDWMRSMVNPIFQSSDMTAFAACPIVAPSGTGGNGK</sequence>
<dbReference type="EMBL" id="LFZN01000047">
    <property type="protein sequence ID" value="KXT02049.1"/>
    <property type="molecule type" value="Genomic_DNA"/>
</dbReference>
<dbReference type="PANTHER" id="PTHR33577">
    <property type="entry name" value="STERIGMATOCYSTIN BIOSYNTHESIS PEROXIDASE STCC-RELATED"/>
    <property type="match status" value="1"/>
</dbReference>
<evidence type="ECO:0000256" key="5">
    <source>
        <dbReference type="ARBA" id="ARBA00023002"/>
    </source>
</evidence>
<proteinExistence type="inferred from homology"/>
<evidence type="ECO:0000313" key="11">
    <source>
        <dbReference type="Proteomes" id="UP000070133"/>
    </source>
</evidence>
<dbReference type="PANTHER" id="PTHR33577:SF15">
    <property type="entry name" value="HEME HALOPEROXIDASE FAMILY PROFILE DOMAIN-CONTAINING PROTEIN"/>
    <property type="match status" value="1"/>
</dbReference>
<dbReference type="GO" id="GO:0004601">
    <property type="term" value="F:peroxidase activity"/>
    <property type="evidence" value="ECO:0007669"/>
    <property type="project" value="UniProtKB-KW"/>
</dbReference>
<dbReference type="AlphaFoldDB" id="A0A139HI55"/>
<evidence type="ECO:0000256" key="7">
    <source>
        <dbReference type="ARBA" id="ARBA00025795"/>
    </source>
</evidence>
<evidence type="ECO:0000256" key="3">
    <source>
        <dbReference type="ARBA" id="ARBA00022617"/>
    </source>
</evidence>
<keyword evidence="4" id="KW-0479">Metal-binding</keyword>
<comment type="similarity">
    <text evidence="7">Belongs to the chloroperoxidase family.</text>
</comment>
<protein>
    <recommendedName>
        <fullName evidence="9">Heme haloperoxidase family profile domain-containing protein</fullName>
    </recommendedName>
</protein>
<evidence type="ECO:0000256" key="4">
    <source>
        <dbReference type="ARBA" id="ARBA00022723"/>
    </source>
</evidence>
<evidence type="ECO:0000259" key="9">
    <source>
        <dbReference type="PROSITE" id="PS51405"/>
    </source>
</evidence>
<keyword evidence="5" id="KW-0560">Oxidoreductase</keyword>